<dbReference type="GeneID" id="84230746"/>
<evidence type="ECO:0000313" key="1">
    <source>
        <dbReference type="EMBL" id="WMW21953.1"/>
    </source>
</evidence>
<evidence type="ECO:0008006" key="3">
    <source>
        <dbReference type="Google" id="ProtNLM"/>
    </source>
</evidence>
<dbReference type="KEGG" id="mmav:RE476_11355"/>
<dbReference type="AlphaFoldDB" id="A0AA51UFE0"/>
<organism evidence="1 2">
    <name type="scientific">Methanolobus mangrovi</name>
    <dbReference type="NCBI Taxonomy" id="3072977"/>
    <lineage>
        <taxon>Archaea</taxon>
        <taxon>Methanobacteriati</taxon>
        <taxon>Methanobacteriota</taxon>
        <taxon>Stenosarchaea group</taxon>
        <taxon>Methanomicrobia</taxon>
        <taxon>Methanosarcinales</taxon>
        <taxon>Methanosarcinaceae</taxon>
        <taxon>Methanolobus</taxon>
    </lineage>
</organism>
<dbReference type="SUPFAM" id="SSF69318">
    <property type="entry name" value="Integrin alpha N-terminal domain"/>
    <property type="match status" value="1"/>
</dbReference>
<sequence>MMAGNRNMMFILLGMLAVIVLIAIAINGTQDTQKEVTIPEEILDCDYCTFNYRTPFTLAYTYLQPDGNRVVRGNMDLLSADYTDVELSGKPEWVISAASNNGSIWAVVLDDGAVEAFELSNGDIGKVNISPAKIHADSPPILMIKNDEAFLLAPGLWNESLLSHPVVLSSSGRTVFIETSGDLVFRVNDRESARLEVNALPDARLLLDEDERILLLTGPTEDYKHGVLGDIIEASGITLVETAGTPAITRIITVPEGDVIEGIAPIWTDLDGDGIREIIVTLSNAEDGSRHVVFDDKGNIMASGPTTGNGYRWRHQIAVAPFGPNEEIEIAGVLTPHIEGIVEFYQLNEDELTVMSGLSGYSSHMSGSRDLDMAVAGNFDNDTRFELLVPTQDFRELTILEHNETGIHMQGHLLLDGALNTNIAAVTLANNSVAMGVGTDAGILRIWY</sequence>
<evidence type="ECO:0000313" key="2">
    <source>
        <dbReference type="Proteomes" id="UP001183006"/>
    </source>
</evidence>
<protein>
    <recommendedName>
        <fullName evidence="3">VCBS repeat-containing protein</fullName>
    </recommendedName>
</protein>
<accession>A0AA51UFE0</accession>
<reference evidence="1" key="1">
    <citation type="submission" date="2023-08" db="EMBL/GenBank/DDBJ databases">
        <title>Methanolobus mangrovi sp. nov. and Methanolobus sediminis sp. nov, two novel methylotrophic methanogens isolated from mangrove sediments in China.</title>
        <authorList>
            <person name="Zhou J."/>
        </authorList>
    </citation>
    <scope>NUCLEOTIDE SEQUENCE</scope>
    <source>
        <strain evidence="1">FTZ2</strain>
    </source>
</reference>
<proteinExistence type="predicted"/>
<dbReference type="InterPro" id="IPR028994">
    <property type="entry name" value="Integrin_alpha_N"/>
</dbReference>
<dbReference type="Proteomes" id="UP001183006">
    <property type="component" value="Chromosome"/>
</dbReference>
<name>A0AA51UFE0_9EURY</name>
<dbReference type="RefSeq" id="WP_309307747.1">
    <property type="nucleotide sequence ID" value="NZ_CP133594.1"/>
</dbReference>
<gene>
    <name evidence="1" type="ORF">RE476_11355</name>
</gene>
<dbReference type="EMBL" id="CP133594">
    <property type="protein sequence ID" value="WMW21953.1"/>
    <property type="molecule type" value="Genomic_DNA"/>
</dbReference>
<keyword evidence="2" id="KW-1185">Reference proteome</keyword>